<sequence length="571" mass="65817">MLPVGARRSRIYDYLLEHDQNVLQVDVDNMVRAHTASIVGGDDNEATARELAGFAAADKENVSAVADTAAGETGVISLATAHMRRLYSRFSELLLVDCTHKTNRYNYQLLTFMTMNEFGEGAVVQHSLLEANGDWHMDKAITHFKRLHLARIKLLRVIMVDKDMNEIRVLESNFPEARVLICHFHVIKYLKEMRSKPEFGKISSYDAVQIDACIHKLVYADSDISNEAAHFALKGLCERTGHSGFFDYFEKNWHECQDRWVMHRRADLPHFRNHTNNRLESFFGKLKDGVDGSKSMAECAKTLVAYDRRVENEYRYRLARIGQFVHSGYDEEMANVLRFTTPYVAGKVAEEYAFALDRLETYTFLRDDEDGHILHVDGGKKSYVFRDDDWRCDCEFSVSMRLPCRHVIAFRKNASAEGPVIPWASIDERWTSPLRELKKVRQFTYERYSNKDAGREVLATMTQTQRYAEALRVTQRIAFELSDIDETDEFRRSLDFLEQQWRNFRQKTCEVATPREPGEPGKRRSAAHNDSDSIDELKDQEMSSEGDSSEDKEVEEVLAGAPTIRLNPKAR</sequence>
<dbReference type="InterPro" id="IPR007527">
    <property type="entry name" value="Znf_SWIM"/>
</dbReference>
<keyword evidence="1" id="KW-0863">Zinc-finger</keyword>
<dbReference type="AlphaFoldDB" id="A0A6A3XZE5"/>
<comment type="caution">
    <text evidence="4">The sequence shown here is derived from an EMBL/GenBank/DDBJ whole genome shotgun (WGS) entry which is preliminary data.</text>
</comment>
<evidence type="ECO:0000259" key="3">
    <source>
        <dbReference type="PROSITE" id="PS50966"/>
    </source>
</evidence>
<gene>
    <name evidence="4" type="ORF">PF002_g18934</name>
</gene>
<dbReference type="PANTHER" id="PTHR31569">
    <property type="entry name" value="SWIM-TYPE DOMAIN-CONTAINING PROTEIN"/>
    <property type="match status" value="1"/>
</dbReference>
<evidence type="ECO:0000256" key="2">
    <source>
        <dbReference type="SAM" id="MobiDB-lite"/>
    </source>
</evidence>
<dbReference type="GO" id="GO:0008270">
    <property type="term" value="F:zinc ion binding"/>
    <property type="evidence" value="ECO:0007669"/>
    <property type="project" value="UniProtKB-KW"/>
</dbReference>
<dbReference type="EMBL" id="QXGD01001275">
    <property type="protein sequence ID" value="KAE9210031.1"/>
    <property type="molecule type" value="Genomic_DNA"/>
</dbReference>
<dbReference type="PROSITE" id="PS50966">
    <property type="entry name" value="ZF_SWIM"/>
    <property type="match status" value="1"/>
</dbReference>
<feature type="region of interest" description="Disordered" evidence="2">
    <location>
        <begin position="512"/>
        <end position="571"/>
    </location>
</feature>
<name>A0A6A3XZE5_9STRA</name>
<accession>A0A6A3XZE5</accession>
<dbReference type="Proteomes" id="UP000440367">
    <property type="component" value="Unassembled WGS sequence"/>
</dbReference>
<dbReference type="InterPro" id="IPR048324">
    <property type="entry name" value="ZSWIM1-3_RNaseH-like"/>
</dbReference>
<dbReference type="PANTHER" id="PTHR31569:SF4">
    <property type="entry name" value="SWIM-TYPE DOMAIN-CONTAINING PROTEIN"/>
    <property type="match status" value="1"/>
</dbReference>
<evidence type="ECO:0000313" key="4">
    <source>
        <dbReference type="EMBL" id="KAE9210031.1"/>
    </source>
</evidence>
<evidence type="ECO:0000313" key="5">
    <source>
        <dbReference type="Proteomes" id="UP000440367"/>
    </source>
</evidence>
<feature type="compositionally biased region" description="Acidic residues" evidence="2">
    <location>
        <begin position="542"/>
        <end position="556"/>
    </location>
</feature>
<dbReference type="Pfam" id="PF21056">
    <property type="entry name" value="ZSWIM1-3_RNaseH-like"/>
    <property type="match status" value="1"/>
</dbReference>
<evidence type="ECO:0000256" key="1">
    <source>
        <dbReference type="PROSITE-ProRule" id="PRU00325"/>
    </source>
</evidence>
<dbReference type="InterPro" id="IPR052579">
    <property type="entry name" value="Zinc_finger_SWIM"/>
</dbReference>
<feature type="compositionally biased region" description="Basic and acidic residues" evidence="2">
    <location>
        <begin position="516"/>
        <end position="541"/>
    </location>
</feature>
<feature type="domain" description="SWIM-type" evidence="3">
    <location>
        <begin position="383"/>
        <end position="415"/>
    </location>
</feature>
<protein>
    <recommendedName>
        <fullName evidence="3">SWIM-type domain-containing protein</fullName>
    </recommendedName>
</protein>
<reference evidence="4 5" key="1">
    <citation type="submission" date="2018-08" db="EMBL/GenBank/DDBJ databases">
        <title>Genomic investigation of the strawberry pathogen Phytophthora fragariae indicates pathogenicity is determined by transcriptional variation in three key races.</title>
        <authorList>
            <person name="Adams T.M."/>
            <person name="Armitage A.D."/>
            <person name="Sobczyk M.K."/>
            <person name="Bates H.J."/>
            <person name="Dunwell J.M."/>
            <person name="Nellist C.F."/>
            <person name="Harrison R.J."/>
        </authorList>
    </citation>
    <scope>NUCLEOTIDE SEQUENCE [LARGE SCALE GENOMIC DNA]</scope>
    <source>
        <strain evidence="4 5">BC-1</strain>
    </source>
</reference>
<keyword evidence="1" id="KW-0479">Metal-binding</keyword>
<keyword evidence="1" id="KW-0862">Zinc</keyword>
<proteinExistence type="predicted"/>
<organism evidence="4 5">
    <name type="scientific">Phytophthora fragariae</name>
    <dbReference type="NCBI Taxonomy" id="53985"/>
    <lineage>
        <taxon>Eukaryota</taxon>
        <taxon>Sar</taxon>
        <taxon>Stramenopiles</taxon>
        <taxon>Oomycota</taxon>
        <taxon>Peronosporomycetes</taxon>
        <taxon>Peronosporales</taxon>
        <taxon>Peronosporaceae</taxon>
        <taxon>Phytophthora</taxon>
    </lineage>
</organism>